<evidence type="ECO:0000313" key="1">
    <source>
        <dbReference type="EMBL" id="EAY31274.1"/>
    </source>
</evidence>
<dbReference type="Proteomes" id="UP000004095">
    <property type="component" value="Unassembled WGS sequence"/>
</dbReference>
<reference evidence="1 2" key="1">
    <citation type="submission" date="2007-01" db="EMBL/GenBank/DDBJ databases">
        <authorList>
            <person name="Haygood M."/>
            <person name="Podell S."/>
            <person name="Anderson C."/>
            <person name="Hopkinson B."/>
            <person name="Roe K."/>
            <person name="Barbeau K."/>
            <person name="Gaasterland T."/>
            <person name="Ferriera S."/>
            <person name="Johnson J."/>
            <person name="Kravitz S."/>
            <person name="Beeson K."/>
            <person name="Sutton G."/>
            <person name="Rogers Y.-H."/>
            <person name="Friedman R."/>
            <person name="Frazier M."/>
            <person name="Venter J.C."/>
        </authorList>
    </citation>
    <scope>NUCLEOTIDE SEQUENCE [LARGE SCALE GENOMIC DNA]</scope>
    <source>
        <strain evidence="1 2">ATCC 23134</strain>
    </source>
</reference>
<dbReference type="OrthoDB" id="127805at2"/>
<keyword evidence="2" id="KW-1185">Reference proteome</keyword>
<sequence length="317" mass="36821">MKILHILNGEGTAHHFTLPGDRLVWNEALACGPTTYEVATPEFYTIRQNFFTQQYSDLPLREPIPADSYQTLVIQELNQLKAAPDYQEITLWFEFDWFCQVNLMAVLSWLYQQQLGLDRIYLVCIDTHPAVEDFRGLGQLAPEHFAPLFAQRKKLSETDIVFADKVWATYCGQDMLALVDLIQQHTPEAFPYLKTAFGYFQQLFPDQQSGLNLIERQMLEMIQPHSLPNKHRWVGRMLRESTPHLGFGDLQYYDSMQRMGALWQENEQLQLTDVGKQVVNQQQNFLTVQPQSFALGGVKNTDYRWHSTQDKLVLQTL</sequence>
<dbReference type="RefSeq" id="WP_002693831.1">
    <property type="nucleotide sequence ID" value="NZ_AAWS01000003.1"/>
</dbReference>
<protein>
    <recommendedName>
        <fullName evidence="3">DUF1835 domain-containing protein</fullName>
    </recommendedName>
</protein>
<evidence type="ECO:0008006" key="3">
    <source>
        <dbReference type="Google" id="ProtNLM"/>
    </source>
</evidence>
<accession>A1ZDW6</accession>
<organism evidence="1 2">
    <name type="scientific">Microscilla marina ATCC 23134</name>
    <dbReference type="NCBI Taxonomy" id="313606"/>
    <lineage>
        <taxon>Bacteria</taxon>
        <taxon>Pseudomonadati</taxon>
        <taxon>Bacteroidota</taxon>
        <taxon>Cytophagia</taxon>
        <taxon>Cytophagales</taxon>
        <taxon>Microscillaceae</taxon>
        <taxon>Microscilla</taxon>
    </lineage>
</organism>
<proteinExistence type="predicted"/>
<name>A1ZDW6_MICM2</name>
<comment type="caution">
    <text evidence="1">The sequence shown here is derived from an EMBL/GenBank/DDBJ whole genome shotgun (WGS) entry which is preliminary data.</text>
</comment>
<dbReference type="eggNOG" id="ENOG502Z84S">
    <property type="taxonomic scope" value="Bacteria"/>
</dbReference>
<evidence type="ECO:0000313" key="2">
    <source>
        <dbReference type="Proteomes" id="UP000004095"/>
    </source>
</evidence>
<gene>
    <name evidence="1" type="ORF">M23134_04107</name>
</gene>
<dbReference type="EMBL" id="AAWS01000003">
    <property type="protein sequence ID" value="EAY31274.1"/>
    <property type="molecule type" value="Genomic_DNA"/>
</dbReference>
<dbReference type="AlphaFoldDB" id="A1ZDW6"/>